<comment type="caution">
    <text evidence="11">The sequence shown here is derived from an EMBL/GenBank/DDBJ whole genome shotgun (WGS) entry which is preliminary data.</text>
</comment>
<feature type="domain" description="Cytochrome c" evidence="10">
    <location>
        <begin position="477"/>
        <end position="553"/>
    </location>
</feature>
<dbReference type="Proteomes" id="UP000613030">
    <property type="component" value="Unassembled WGS sequence"/>
</dbReference>
<keyword evidence="4 8" id="KW-0479">Metal-binding</keyword>
<dbReference type="SUPFAM" id="SSF50998">
    <property type="entry name" value="Quinoprotein alcohol dehydrogenase-like"/>
    <property type="match status" value="1"/>
</dbReference>
<comment type="cofactor">
    <cofactor evidence="1">
        <name>pyrroloquinoline quinone</name>
        <dbReference type="ChEBI" id="CHEBI:58442"/>
    </cofactor>
</comment>
<keyword evidence="7 8" id="KW-0408">Iron</keyword>
<name>A0ABS1L0T2_9BACT</name>
<accession>A0ABS1L0T2</accession>
<dbReference type="Gene3D" id="2.140.10.10">
    <property type="entry name" value="Quinoprotein alcohol dehydrogenase-like superfamily"/>
    <property type="match status" value="2"/>
</dbReference>
<feature type="signal peptide" evidence="9">
    <location>
        <begin position="1"/>
        <end position="27"/>
    </location>
</feature>
<keyword evidence="12" id="KW-1185">Reference proteome</keyword>
<sequence>MNRISSSFQRATAMMLLCAALLSCRRAEPPFTTWSVYRGDAGSTGYSALHQIDAASVKHLEVVWTYHTKDAREENRSTMQCNPIIVNGKMYVTSPRLKLMALDPKSGQELWKFDPFANAEATGVNRGVTYWQKGNDKRIFFSAGPYLYALNADNGSLISTFGTAGRIDLRVGLGRDPSALAVWATSPGMIFGDLLIQGTALGEGYDAAPGFVRAYDVLTGKIAWTFHTIPQPGEFGYDTWATNAYKEVGGTNAWAGMSLDEKRGLVFIPTGSPAFDFYGGNRKGENLFGNCLIALDAKTGARKWHHQLVHHDLWDYDLPAPPTLVTLHKDGKTIDAVAQVTKMGMVFVFERETGTPVFPIEERAVPSSDLMAEETWPTQPFPVKPLPFVRHRFSDDDITDISPEAHAFVKAKIEGARKGTIYTPPSIDGVVQFPGTRGGAEWGGASFDPETGLLYVNANEIPLLIKMKAVEMAGGQQLLSPGEKVYTLNNCTMCHGADRAGTGVFPSLQNLAKRLRESDVSQILKNGKGQMPAFPNLSVQDKEALLAFLFDKQQQQTTSTNQTPAQPTTYRYVHDGWKTLTDADGYPGVKPPWGTLNAIDLNTGDRVWQVPLGEYPELTAKGIPITGTQNLGGSLVTAGGLVFVAATRDEKLRAFDKQTGKLLWEYKLPAGGYATPATYVVDGKQYIVIAAGGGGKVGSPSGDAYVAFALKER</sequence>
<dbReference type="Pfam" id="PF01011">
    <property type="entry name" value="PQQ"/>
    <property type="match status" value="2"/>
</dbReference>
<evidence type="ECO:0000256" key="1">
    <source>
        <dbReference type="ARBA" id="ARBA00001931"/>
    </source>
</evidence>
<dbReference type="PANTHER" id="PTHR32303">
    <property type="entry name" value="QUINOPROTEIN ALCOHOL DEHYDROGENASE (CYTOCHROME C)"/>
    <property type="match status" value="1"/>
</dbReference>
<dbReference type="EMBL" id="JAERRB010000015">
    <property type="protein sequence ID" value="MBL0745305.1"/>
    <property type="molecule type" value="Genomic_DNA"/>
</dbReference>
<organism evidence="11 12">
    <name type="scientific">Chryseolinea lacunae</name>
    <dbReference type="NCBI Taxonomy" id="2801331"/>
    <lineage>
        <taxon>Bacteria</taxon>
        <taxon>Pseudomonadati</taxon>
        <taxon>Bacteroidota</taxon>
        <taxon>Cytophagia</taxon>
        <taxon>Cytophagales</taxon>
        <taxon>Fulvivirgaceae</taxon>
        <taxon>Chryseolinea</taxon>
    </lineage>
</organism>
<evidence type="ECO:0000256" key="2">
    <source>
        <dbReference type="ARBA" id="ARBA00008156"/>
    </source>
</evidence>
<evidence type="ECO:0000256" key="3">
    <source>
        <dbReference type="ARBA" id="ARBA00022617"/>
    </source>
</evidence>
<evidence type="ECO:0000256" key="8">
    <source>
        <dbReference type="PROSITE-ProRule" id="PRU00433"/>
    </source>
</evidence>
<evidence type="ECO:0000313" key="12">
    <source>
        <dbReference type="Proteomes" id="UP000613030"/>
    </source>
</evidence>
<protein>
    <submittedName>
        <fullName evidence="11">PQQ-binding-like beta-propeller repeat protein</fullName>
    </submittedName>
</protein>
<dbReference type="SUPFAM" id="SSF46626">
    <property type="entry name" value="Cytochrome c"/>
    <property type="match status" value="1"/>
</dbReference>
<dbReference type="InterPro" id="IPR011047">
    <property type="entry name" value="Quinoprotein_ADH-like_sf"/>
</dbReference>
<dbReference type="InterPro" id="IPR036909">
    <property type="entry name" value="Cyt_c-like_dom_sf"/>
</dbReference>
<evidence type="ECO:0000256" key="4">
    <source>
        <dbReference type="ARBA" id="ARBA00022723"/>
    </source>
</evidence>
<evidence type="ECO:0000313" key="11">
    <source>
        <dbReference type="EMBL" id="MBL0745305.1"/>
    </source>
</evidence>
<dbReference type="InterPro" id="IPR009056">
    <property type="entry name" value="Cyt_c-like_dom"/>
</dbReference>
<dbReference type="SMART" id="SM00564">
    <property type="entry name" value="PQQ"/>
    <property type="match status" value="5"/>
</dbReference>
<comment type="similarity">
    <text evidence="2">Belongs to the bacterial PQQ dehydrogenase family.</text>
</comment>
<evidence type="ECO:0000256" key="7">
    <source>
        <dbReference type="ARBA" id="ARBA00023004"/>
    </source>
</evidence>
<evidence type="ECO:0000256" key="5">
    <source>
        <dbReference type="ARBA" id="ARBA00022729"/>
    </source>
</evidence>
<keyword evidence="6" id="KW-0560">Oxidoreductase</keyword>
<dbReference type="Pfam" id="PF13442">
    <property type="entry name" value="Cytochrome_CBB3"/>
    <property type="match status" value="1"/>
</dbReference>
<gene>
    <name evidence="11" type="ORF">JI741_29005</name>
</gene>
<dbReference type="InterPro" id="IPR002372">
    <property type="entry name" value="PQQ_rpt_dom"/>
</dbReference>
<evidence type="ECO:0000256" key="6">
    <source>
        <dbReference type="ARBA" id="ARBA00023002"/>
    </source>
</evidence>
<keyword evidence="3 8" id="KW-0349">Heme</keyword>
<keyword evidence="5 9" id="KW-0732">Signal</keyword>
<proteinExistence type="inferred from homology"/>
<dbReference type="PROSITE" id="PS51007">
    <property type="entry name" value="CYTC"/>
    <property type="match status" value="1"/>
</dbReference>
<dbReference type="CDD" id="cd10280">
    <property type="entry name" value="PQQ_mGDH"/>
    <property type="match status" value="1"/>
</dbReference>
<dbReference type="InterPro" id="IPR018391">
    <property type="entry name" value="PQQ_b-propeller_rpt"/>
</dbReference>
<dbReference type="PANTHER" id="PTHR32303:SF4">
    <property type="entry name" value="QUINOPROTEIN GLUCOSE DEHYDROGENASE"/>
    <property type="match status" value="1"/>
</dbReference>
<evidence type="ECO:0000259" key="10">
    <source>
        <dbReference type="PROSITE" id="PS51007"/>
    </source>
</evidence>
<evidence type="ECO:0000256" key="9">
    <source>
        <dbReference type="SAM" id="SignalP"/>
    </source>
</evidence>
<reference evidence="11 12" key="1">
    <citation type="submission" date="2021-01" db="EMBL/GenBank/DDBJ databases">
        <title>Chryseolinea sp. Jin1 Genome sequencing and assembly.</title>
        <authorList>
            <person name="Kim I."/>
        </authorList>
    </citation>
    <scope>NUCLEOTIDE SEQUENCE [LARGE SCALE GENOMIC DNA]</scope>
    <source>
        <strain evidence="11 12">Jin1</strain>
    </source>
</reference>
<dbReference type="InterPro" id="IPR017511">
    <property type="entry name" value="PQQ_mDH"/>
</dbReference>
<dbReference type="PROSITE" id="PS51257">
    <property type="entry name" value="PROKAR_LIPOPROTEIN"/>
    <property type="match status" value="1"/>
</dbReference>
<feature type="chain" id="PRO_5047014545" evidence="9">
    <location>
        <begin position="28"/>
        <end position="713"/>
    </location>
</feature>